<dbReference type="PANTHER" id="PTHR30404:SF0">
    <property type="entry name" value="N-ACETYLMURAMOYL-L-ALANINE AMIDASE AMIC"/>
    <property type="match status" value="1"/>
</dbReference>
<dbReference type="InterPro" id="IPR050695">
    <property type="entry name" value="N-acetylmuramoyl_amidase_3"/>
</dbReference>
<evidence type="ECO:0000259" key="3">
    <source>
        <dbReference type="SMART" id="SM00646"/>
    </source>
</evidence>
<dbReference type="EMBL" id="JACJQH010000048">
    <property type="protein sequence ID" value="MBD2198844.1"/>
    <property type="molecule type" value="Genomic_DNA"/>
</dbReference>
<name>A0ABR8AGE9_9CYAN</name>
<evidence type="ECO:0000256" key="2">
    <source>
        <dbReference type="SAM" id="MobiDB-lite"/>
    </source>
</evidence>
<evidence type="ECO:0000313" key="5">
    <source>
        <dbReference type="Proteomes" id="UP000658514"/>
    </source>
</evidence>
<feature type="region of interest" description="Disordered" evidence="2">
    <location>
        <begin position="167"/>
        <end position="187"/>
    </location>
</feature>
<comment type="caution">
    <text evidence="4">The sequence shown here is derived from an EMBL/GenBank/DDBJ whole genome shotgun (WGS) entry which is preliminary data.</text>
</comment>
<gene>
    <name evidence="4" type="ORF">H6G24_25740</name>
</gene>
<proteinExistence type="predicted"/>
<keyword evidence="1" id="KW-0378">Hydrolase</keyword>
<dbReference type="CDD" id="cd02696">
    <property type="entry name" value="MurNAc-LAA"/>
    <property type="match status" value="1"/>
</dbReference>
<dbReference type="SUPFAM" id="SSF53187">
    <property type="entry name" value="Zn-dependent exopeptidases"/>
    <property type="match status" value="1"/>
</dbReference>
<dbReference type="PANTHER" id="PTHR30404">
    <property type="entry name" value="N-ACETYLMURAMOYL-L-ALANINE AMIDASE"/>
    <property type="match status" value="1"/>
</dbReference>
<dbReference type="RefSeq" id="WP_190547611.1">
    <property type="nucleotide sequence ID" value="NZ_CAWPNO010000082.1"/>
</dbReference>
<organism evidence="4 5">
    <name type="scientific">Calothrix parietina FACHB-288</name>
    <dbReference type="NCBI Taxonomy" id="2692896"/>
    <lineage>
        <taxon>Bacteria</taxon>
        <taxon>Bacillati</taxon>
        <taxon>Cyanobacteriota</taxon>
        <taxon>Cyanophyceae</taxon>
        <taxon>Nostocales</taxon>
        <taxon>Calotrichaceae</taxon>
        <taxon>Calothrix</taxon>
    </lineage>
</organism>
<accession>A0ABR8AGE9</accession>
<protein>
    <submittedName>
        <fullName evidence="4">N-acetylmuramoyl-L-alanine amidase</fullName>
    </submittedName>
</protein>
<dbReference type="InterPro" id="IPR002508">
    <property type="entry name" value="MurNAc-LAA_cat"/>
</dbReference>
<feature type="domain" description="MurNAc-LAA" evidence="3">
    <location>
        <begin position="64"/>
        <end position="166"/>
    </location>
</feature>
<dbReference type="SMART" id="SM00646">
    <property type="entry name" value="Ami_3"/>
    <property type="match status" value="1"/>
</dbReference>
<keyword evidence="5" id="KW-1185">Reference proteome</keyword>
<sequence>MKFAIDIGHNCPPDTGALGIKKEDDLTKAVGTLLMQKLKAAGHTVIDCTPKTASNVTNSLAQRTNKANANNVNIYVSIHFNAFNGKVHGSEVFAMSNASKGIAQSVLKEIVKLGFANRGVKNTPLFVLRNTQMPAILIECCFCDSQKDMDIFDAEKMAEAIKDGLIGDSGEETAKSDKSDKDDKDDKEHILEITTATVLKPSTDQSSDLPKESLIEIAPGKYPVLDARFEEQHYWVKWPDKTKGNRDTHFVFAGHCKVV</sequence>
<feature type="compositionally biased region" description="Basic and acidic residues" evidence="2">
    <location>
        <begin position="172"/>
        <end position="187"/>
    </location>
</feature>
<dbReference type="Proteomes" id="UP000658514">
    <property type="component" value="Unassembled WGS sequence"/>
</dbReference>
<evidence type="ECO:0000313" key="4">
    <source>
        <dbReference type="EMBL" id="MBD2198844.1"/>
    </source>
</evidence>
<evidence type="ECO:0000256" key="1">
    <source>
        <dbReference type="ARBA" id="ARBA00022801"/>
    </source>
</evidence>
<dbReference type="Pfam" id="PF01520">
    <property type="entry name" value="Amidase_3"/>
    <property type="match status" value="1"/>
</dbReference>
<dbReference type="Gene3D" id="3.40.630.40">
    <property type="entry name" value="Zn-dependent exopeptidases"/>
    <property type="match status" value="1"/>
</dbReference>
<reference evidence="4 5" key="1">
    <citation type="journal article" date="2020" name="ISME J.">
        <title>Comparative genomics reveals insights into cyanobacterial evolution and habitat adaptation.</title>
        <authorList>
            <person name="Chen M.Y."/>
            <person name="Teng W.K."/>
            <person name="Zhao L."/>
            <person name="Hu C.X."/>
            <person name="Zhou Y.K."/>
            <person name="Han B.P."/>
            <person name="Song L.R."/>
            <person name="Shu W.S."/>
        </authorList>
    </citation>
    <scope>NUCLEOTIDE SEQUENCE [LARGE SCALE GENOMIC DNA]</scope>
    <source>
        <strain evidence="4 5">FACHB-288</strain>
    </source>
</reference>